<reference evidence="3" key="1">
    <citation type="submission" date="2025-08" db="UniProtKB">
        <authorList>
            <consortium name="Ensembl"/>
        </authorList>
    </citation>
    <scope>IDENTIFICATION</scope>
</reference>
<dbReference type="SUPFAM" id="SSF52058">
    <property type="entry name" value="L domain-like"/>
    <property type="match status" value="1"/>
</dbReference>
<dbReference type="Proteomes" id="UP000694523">
    <property type="component" value="Unplaced"/>
</dbReference>
<evidence type="ECO:0000313" key="3">
    <source>
        <dbReference type="Ensembl" id="ENSNMLP00000022134.1"/>
    </source>
</evidence>
<keyword evidence="1" id="KW-0433">Leucine-rich repeat</keyword>
<evidence type="ECO:0000256" key="1">
    <source>
        <dbReference type="ARBA" id="ARBA00022614"/>
    </source>
</evidence>
<protein>
    <submittedName>
        <fullName evidence="3">Protein phosphatase 1, regulatory subunit 42</fullName>
    </submittedName>
</protein>
<dbReference type="SMART" id="SM00365">
    <property type="entry name" value="LRR_SD22"/>
    <property type="match status" value="4"/>
</dbReference>
<dbReference type="InterPro" id="IPR050836">
    <property type="entry name" value="SDS22/Internalin_LRR"/>
</dbReference>
<accession>A0A8C6TLV0</accession>
<dbReference type="Gene3D" id="3.80.10.10">
    <property type="entry name" value="Ribonuclease Inhibitor"/>
    <property type="match status" value="2"/>
</dbReference>
<dbReference type="InterPro" id="IPR001611">
    <property type="entry name" value="Leu-rich_rpt"/>
</dbReference>
<dbReference type="InterPro" id="IPR032675">
    <property type="entry name" value="LRR_dom_sf"/>
</dbReference>
<dbReference type="AlphaFoldDB" id="A0A8C6TLV0"/>
<name>A0A8C6TLV0_9GOBI</name>
<dbReference type="PANTHER" id="PTHR46652">
    <property type="entry name" value="LEUCINE-RICH REPEAT AND IQ DOMAIN-CONTAINING PROTEIN 1-RELATED"/>
    <property type="match status" value="1"/>
</dbReference>
<dbReference type="Ensembl" id="ENSNMLT00000024800.1">
    <property type="protein sequence ID" value="ENSNMLP00000022134.1"/>
    <property type="gene ID" value="ENSNMLG00000014340.1"/>
</dbReference>
<keyword evidence="2" id="KW-0677">Repeat</keyword>
<sequence length="305" mass="35228">MVRLTVDLIAKSRNHFKKKRGLSFPEYLRTLTHLHFSNKDIEDIGDLSMCRNLTVLYLYDNQISNICNLSFAYNLTHLYMQNNSLTKIDNLSNLNKLSKLYLGGNKIAVVEGLNELTELKELHLENQRLGPGEKLLLDPMTLRSLATSLCVLNINNNNIDDLRDLAVLKVLQQFYASENRLDNIEELEDVLSNWPKLVQMDLNGNPVCKKQKYRDRLIIVCKKLVILDGREIKELTRQFLINWKASKEAKKNNKLILYPLKNDFSLEQSQLCDPRNNNSGMPRATLKTKRLMLQSGFFSDLALPF</sequence>
<proteinExistence type="predicted"/>
<evidence type="ECO:0000256" key="2">
    <source>
        <dbReference type="ARBA" id="ARBA00022737"/>
    </source>
</evidence>
<dbReference type="PANTHER" id="PTHR46652:SF3">
    <property type="entry name" value="LEUCINE-RICH REPEAT-CONTAINING PROTEIN 9"/>
    <property type="match status" value="1"/>
</dbReference>
<keyword evidence="4" id="KW-1185">Reference proteome</keyword>
<dbReference type="Pfam" id="PF13855">
    <property type="entry name" value="LRR_8"/>
    <property type="match status" value="1"/>
</dbReference>
<dbReference type="CDD" id="cd21340">
    <property type="entry name" value="PPP1R42"/>
    <property type="match status" value="1"/>
</dbReference>
<organism evidence="3 4">
    <name type="scientific">Neogobius melanostomus</name>
    <name type="common">round goby</name>
    <dbReference type="NCBI Taxonomy" id="47308"/>
    <lineage>
        <taxon>Eukaryota</taxon>
        <taxon>Metazoa</taxon>
        <taxon>Chordata</taxon>
        <taxon>Craniata</taxon>
        <taxon>Vertebrata</taxon>
        <taxon>Euteleostomi</taxon>
        <taxon>Actinopterygii</taxon>
        <taxon>Neopterygii</taxon>
        <taxon>Teleostei</taxon>
        <taxon>Neoteleostei</taxon>
        <taxon>Acanthomorphata</taxon>
        <taxon>Gobiaria</taxon>
        <taxon>Gobiiformes</taxon>
        <taxon>Gobioidei</taxon>
        <taxon>Gobiidae</taxon>
        <taxon>Benthophilinae</taxon>
        <taxon>Neogobiini</taxon>
        <taxon>Neogobius</taxon>
    </lineage>
</organism>
<evidence type="ECO:0000313" key="4">
    <source>
        <dbReference type="Proteomes" id="UP000694523"/>
    </source>
</evidence>
<dbReference type="PROSITE" id="PS51450">
    <property type="entry name" value="LRR"/>
    <property type="match status" value="4"/>
</dbReference>
<reference evidence="3" key="2">
    <citation type="submission" date="2025-09" db="UniProtKB">
        <authorList>
            <consortium name="Ensembl"/>
        </authorList>
    </citation>
    <scope>IDENTIFICATION</scope>
</reference>